<name>A0ABP6KI79_9ENTE</name>
<evidence type="ECO:0000259" key="1">
    <source>
        <dbReference type="Pfam" id="PF08818"/>
    </source>
</evidence>
<accession>A0ABP6KI79</accession>
<proteinExistence type="predicted"/>
<gene>
    <name evidence="2" type="ORF">GCM10019998_05030</name>
</gene>
<dbReference type="Proteomes" id="UP001501577">
    <property type="component" value="Unassembled WGS sequence"/>
</dbReference>
<dbReference type="EMBL" id="BAAAXQ010000014">
    <property type="protein sequence ID" value="GAA3011771.1"/>
    <property type="molecule type" value="Genomic_DNA"/>
</dbReference>
<evidence type="ECO:0000313" key="2">
    <source>
        <dbReference type="EMBL" id="GAA3011771.1"/>
    </source>
</evidence>
<organism evidence="2 3">
    <name type="scientific">Tetragenococcus solitarius</name>
    <dbReference type="NCBI Taxonomy" id="71453"/>
    <lineage>
        <taxon>Bacteria</taxon>
        <taxon>Bacillati</taxon>
        <taxon>Bacillota</taxon>
        <taxon>Bacilli</taxon>
        <taxon>Lactobacillales</taxon>
        <taxon>Enterococcaceae</taxon>
        <taxon>Tetragenococcus</taxon>
    </lineage>
</organism>
<sequence length="126" mass="15021">MQDLQEYIATIEKDEHRVKFTELIKNIHEQFPQLQLVFKWNQPMFICKGTFIISFNKSQKHISVSPEVAAIKKFSEEITASGYQQTKGTFRIRWEDTISYPLLFRIVSFNLNEKRNYPPFWRKTSG</sequence>
<dbReference type="RefSeq" id="WP_068707576.1">
    <property type="nucleotide sequence ID" value="NZ_BAAAXQ010000014.1"/>
</dbReference>
<reference evidence="3" key="1">
    <citation type="journal article" date="2019" name="Int. J. Syst. Evol. Microbiol.">
        <title>The Global Catalogue of Microorganisms (GCM) 10K type strain sequencing project: providing services to taxonomists for standard genome sequencing and annotation.</title>
        <authorList>
            <consortium name="The Broad Institute Genomics Platform"/>
            <consortium name="The Broad Institute Genome Sequencing Center for Infectious Disease"/>
            <person name="Wu L."/>
            <person name="Ma J."/>
        </authorList>
    </citation>
    <scope>NUCLEOTIDE SEQUENCE [LARGE SCALE GENOMIC DNA]</scope>
    <source>
        <strain evidence="3">JCM 8736</strain>
    </source>
</reference>
<keyword evidence="3" id="KW-1185">Reference proteome</keyword>
<protein>
    <submittedName>
        <fullName evidence="2">Iron chaperone</fullName>
    </submittedName>
</protein>
<dbReference type="InterPro" id="IPR014922">
    <property type="entry name" value="YdhG-like"/>
</dbReference>
<evidence type="ECO:0000313" key="3">
    <source>
        <dbReference type="Proteomes" id="UP001501577"/>
    </source>
</evidence>
<dbReference type="Pfam" id="PF08818">
    <property type="entry name" value="DUF1801"/>
    <property type="match status" value="1"/>
</dbReference>
<feature type="domain" description="YdhG-like" evidence="1">
    <location>
        <begin position="17"/>
        <end position="110"/>
    </location>
</feature>
<comment type="caution">
    <text evidence="2">The sequence shown here is derived from an EMBL/GenBank/DDBJ whole genome shotgun (WGS) entry which is preliminary data.</text>
</comment>
<dbReference type="Gene3D" id="3.90.1150.200">
    <property type="match status" value="1"/>
</dbReference>
<dbReference type="SUPFAM" id="SSF159888">
    <property type="entry name" value="YdhG-like"/>
    <property type="match status" value="1"/>
</dbReference>